<evidence type="ECO:0000313" key="3">
    <source>
        <dbReference type="Proteomes" id="UP000004816"/>
    </source>
</evidence>
<evidence type="ECO:0000313" key="2">
    <source>
        <dbReference type="EMBL" id="EFV12909.1"/>
    </source>
</evidence>
<organism evidence="2 3">
    <name type="scientific">Segniliparus rugosus (strain ATCC BAA-974 / DSM 45345 / CCUG 50838 / CIP 108380 / JCM 13579 / CDC 945)</name>
    <dbReference type="NCBI Taxonomy" id="679197"/>
    <lineage>
        <taxon>Bacteria</taxon>
        <taxon>Bacillati</taxon>
        <taxon>Actinomycetota</taxon>
        <taxon>Actinomycetes</taxon>
        <taxon>Mycobacteriales</taxon>
        <taxon>Segniliparaceae</taxon>
        <taxon>Segniliparus</taxon>
    </lineage>
</organism>
<comment type="caution">
    <text evidence="2">The sequence shown here is derived from an EMBL/GenBank/DDBJ whole genome shotgun (WGS) entry which is preliminary data.</text>
</comment>
<protein>
    <recommendedName>
        <fullName evidence="4">Transposase IS30-like HTH domain-containing protein</fullName>
    </recommendedName>
</protein>
<keyword evidence="1" id="KW-0175">Coiled coil</keyword>
<dbReference type="RefSeq" id="WP_007470418.1">
    <property type="nucleotide sequence ID" value="NZ_KI391953.1"/>
</dbReference>
<dbReference type="AlphaFoldDB" id="E5XRX4"/>
<dbReference type="HOGENOM" id="CLU_2510812_0_0_11"/>
<name>E5XRX4_SEGRC</name>
<sequence>MSKHPVLAGLFSEIQQLTERNEFLERENAELKAAKKTANRKKLSRAEATQIRRLRRAGNSLAEIAGMFDINPATASRIARNIYHK</sequence>
<dbReference type="STRING" id="679197.HMPREF9336_02246"/>
<dbReference type="EMBL" id="ACZI02000002">
    <property type="protein sequence ID" value="EFV12909.1"/>
    <property type="molecule type" value="Genomic_DNA"/>
</dbReference>
<dbReference type="Gene3D" id="1.10.10.60">
    <property type="entry name" value="Homeodomain-like"/>
    <property type="match status" value="1"/>
</dbReference>
<reference evidence="2 3" key="1">
    <citation type="journal article" date="2011" name="Stand. Genomic Sci.">
        <title>High quality draft genome sequence of Segniliparus rugosus CDC 945(T)= (ATCC BAA-974(T)).</title>
        <authorList>
            <person name="Earl A.M."/>
            <person name="Desjardins C.A."/>
            <person name="Fitzgerald M.G."/>
            <person name="Arachchi H.M."/>
            <person name="Zeng Q."/>
            <person name="Mehta T."/>
            <person name="Griggs A."/>
            <person name="Birren B.W."/>
            <person name="Toney N.C."/>
            <person name="Carr J."/>
            <person name="Posey J."/>
            <person name="Butler W.R."/>
        </authorList>
    </citation>
    <scope>NUCLEOTIDE SEQUENCE [LARGE SCALE GENOMIC DNA]</scope>
    <source>
        <strain evidence="3">ATCC BAA-974 / DSM 45345 / CCUG 50838 / CIP 108380 / JCM 13579 / CDC 945</strain>
    </source>
</reference>
<accession>E5XRX4</accession>
<keyword evidence="3" id="KW-1185">Reference proteome</keyword>
<evidence type="ECO:0008006" key="4">
    <source>
        <dbReference type="Google" id="ProtNLM"/>
    </source>
</evidence>
<dbReference type="Proteomes" id="UP000004816">
    <property type="component" value="Unassembled WGS sequence"/>
</dbReference>
<gene>
    <name evidence="2" type="ORF">HMPREF9336_02246</name>
</gene>
<evidence type="ECO:0000256" key="1">
    <source>
        <dbReference type="SAM" id="Coils"/>
    </source>
</evidence>
<feature type="coiled-coil region" evidence="1">
    <location>
        <begin position="7"/>
        <end position="46"/>
    </location>
</feature>
<proteinExistence type="predicted"/>